<dbReference type="PANTHER" id="PTHR36847:SF1">
    <property type="entry name" value="AMIDOLIGASE ENZYME"/>
    <property type="match status" value="1"/>
</dbReference>
<dbReference type="OrthoDB" id="412402at2759"/>
<feature type="region of interest" description="Disordered" evidence="1">
    <location>
        <begin position="336"/>
        <end position="389"/>
    </location>
</feature>
<evidence type="ECO:0000256" key="1">
    <source>
        <dbReference type="SAM" id="MobiDB-lite"/>
    </source>
</evidence>
<dbReference type="InterPro" id="IPR022025">
    <property type="entry name" value="Amidoligase_2"/>
</dbReference>
<keyword evidence="3" id="KW-1185">Reference proteome</keyword>
<dbReference type="Pfam" id="PF12224">
    <property type="entry name" value="Amidoligase_2"/>
    <property type="match status" value="1"/>
</dbReference>
<dbReference type="GeneID" id="19156228"/>
<dbReference type="eggNOG" id="ENOG502T7Q0">
    <property type="taxonomic scope" value="Eukaryota"/>
</dbReference>
<evidence type="ECO:0000313" key="2">
    <source>
        <dbReference type="EMBL" id="EXJ96200.1"/>
    </source>
</evidence>
<evidence type="ECO:0000313" key="3">
    <source>
        <dbReference type="Proteomes" id="UP000019484"/>
    </source>
</evidence>
<dbReference type="STRING" id="1182541.W9Z2K7"/>
<dbReference type="AlphaFoldDB" id="W9Z2K7"/>
<feature type="region of interest" description="Disordered" evidence="1">
    <location>
        <begin position="1"/>
        <end position="52"/>
    </location>
</feature>
<accession>W9Z2K7</accession>
<feature type="compositionally biased region" description="Acidic residues" evidence="1">
    <location>
        <begin position="357"/>
        <end position="372"/>
    </location>
</feature>
<reference evidence="2 3" key="1">
    <citation type="submission" date="2013-03" db="EMBL/GenBank/DDBJ databases">
        <title>The Genome Sequence of Capronia coronata CBS 617.96.</title>
        <authorList>
            <consortium name="The Broad Institute Genomics Platform"/>
            <person name="Cuomo C."/>
            <person name="de Hoog S."/>
            <person name="Gorbushina A."/>
            <person name="Walker B."/>
            <person name="Young S.K."/>
            <person name="Zeng Q."/>
            <person name="Gargeya S."/>
            <person name="Fitzgerald M."/>
            <person name="Haas B."/>
            <person name="Abouelleil A."/>
            <person name="Allen A.W."/>
            <person name="Alvarado L."/>
            <person name="Arachchi H.M."/>
            <person name="Berlin A.M."/>
            <person name="Chapman S.B."/>
            <person name="Gainer-Dewar J."/>
            <person name="Goldberg J."/>
            <person name="Griggs A."/>
            <person name="Gujja S."/>
            <person name="Hansen M."/>
            <person name="Howarth C."/>
            <person name="Imamovic A."/>
            <person name="Ireland A."/>
            <person name="Larimer J."/>
            <person name="McCowan C."/>
            <person name="Murphy C."/>
            <person name="Pearson M."/>
            <person name="Poon T.W."/>
            <person name="Priest M."/>
            <person name="Roberts A."/>
            <person name="Saif S."/>
            <person name="Shea T."/>
            <person name="Sisk P."/>
            <person name="Sykes S."/>
            <person name="Wortman J."/>
            <person name="Nusbaum C."/>
            <person name="Birren B."/>
        </authorList>
    </citation>
    <scope>NUCLEOTIDE SEQUENCE [LARGE SCALE GENOMIC DNA]</scope>
    <source>
        <strain evidence="2 3">CBS 617.96</strain>
    </source>
</reference>
<name>W9Z2K7_9EURO</name>
<protein>
    <submittedName>
        <fullName evidence="2">Uncharacterized protein</fullName>
    </submittedName>
</protein>
<sequence>MSGTTVKNGNLAPTSTKYTAGKRSPSAGRSSKQPEPKKSKQTATNDSKHTLRAPVHATTFGIEFEFTVAFKQDLLESTLARHNLNADIIKHFTDNEHRNLLGEFAQHYEGNPSHNCRFRYPSWALHVPQEDIVSMNGLHHGNFITKMTQEKQWMRRYVMEPLLMVKENLQQKKLPCNVVGWVEPDPANPSDPKLAEIPFPGEDEAIMIRKSIVDYTDWTLTNDHTLVGPLRSQLREHLEKEGVSKKEVDSWDSSGVELVSPVFELEKKTEAFESVGKYLDSLSGKDTSIMESVWASTHVHIGLVFENPEDMPMLLLQHLAYILVLHEDLLTKCHPRSRSGVELQTSSPSEAPLKDYDDAEDEDEDEEFDPDAPVEPPPSPSEQEKEQENEAKVLAFEAEYTGVGNVDSNARYLRQHLTRQNPRHQLREIRDQIFQEQGTIFDLVELLQRPTDASDRHGNRHRGYMYNFANLWALAKGETPWKPIKPTIEFRQHACTLDSEVVRHWVPLLEAIVNTAERKAAQTTQFNNSTPLDATRTFAEREASKYPTASGTWPYETMQSFCVRFLGLDDEEGDYWQGRFETYKDDRPVKA</sequence>
<dbReference type="HOGENOM" id="CLU_035617_0_0_1"/>
<dbReference type="RefSeq" id="XP_007720429.1">
    <property type="nucleotide sequence ID" value="XM_007722239.1"/>
</dbReference>
<dbReference type="Proteomes" id="UP000019484">
    <property type="component" value="Unassembled WGS sequence"/>
</dbReference>
<feature type="compositionally biased region" description="Polar residues" evidence="1">
    <location>
        <begin position="1"/>
        <end position="18"/>
    </location>
</feature>
<proteinExistence type="predicted"/>
<gene>
    <name evidence="2" type="ORF">A1O1_01326</name>
</gene>
<comment type="caution">
    <text evidence="2">The sequence shown here is derived from an EMBL/GenBank/DDBJ whole genome shotgun (WGS) entry which is preliminary data.</text>
</comment>
<dbReference type="EMBL" id="AMWN01000001">
    <property type="protein sequence ID" value="EXJ96200.1"/>
    <property type="molecule type" value="Genomic_DNA"/>
</dbReference>
<organism evidence="2 3">
    <name type="scientific">Capronia coronata CBS 617.96</name>
    <dbReference type="NCBI Taxonomy" id="1182541"/>
    <lineage>
        <taxon>Eukaryota</taxon>
        <taxon>Fungi</taxon>
        <taxon>Dikarya</taxon>
        <taxon>Ascomycota</taxon>
        <taxon>Pezizomycotina</taxon>
        <taxon>Eurotiomycetes</taxon>
        <taxon>Chaetothyriomycetidae</taxon>
        <taxon>Chaetothyriales</taxon>
        <taxon>Herpotrichiellaceae</taxon>
        <taxon>Capronia</taxon>
    </lineage>
</organism>
<dbReference type="PANTHER" id="PTHR36847">
    <property type="entry name" value="AMIDOLIGASE ENZYME"/>
    <property type="match status" value="1"/>
</dbReference>